<dbReference type="GO" id="GO:0032259">
    <property type="term" value="P:methylation"/>
    <property type="evidence" value="ECO:0007669"/>
    <property type="project" value="UniProtKB-KW"/>
</dbReference>
<gene>
    <name evidence="5" type="ORF">METZ01_LOCUS287814</name>
</gene>
<evidence type="ECO:0000256" key="2">
    <source>
        <dbReference type="ARBA" id="ARBA00022679"/>
    </source>
</evidence>
<sequence length="286" mass="31321">MHETPAVRSVTRYYDSNTRRFLFVGGGGSIHGIHRQLWAPGVHTTSEATDYINRLVAAHLQEVRLEDDATILDMGCGVGGTLFRLAEFYPNAKLHGITISPKQSDIAKRLTIRKGLGQQCQIHLGDFESARLGVTANAIVTIEAYTHAAAPHTFFASAAEHLEPNSHLLLVDDFIEPQELDARQCSIVTDLQVGWHLTALSSVESCVRTAEEAGLVLTSNTDLTPLIQLGRPRDRAIGLLGPVFRTLGLAHVPFFANMIGGRALQIGLREKFLAYRFLAFQKSALA</sequence>
<dbReference type="SMART" id="SM00828">
    <property type="entry name" value="PKS_MT"/>
    <property type="match status" value="1"/>
</dbReference>
<reference evidence="5" key="1">
    <citation type="submission" date="2018-05" db="EMBL/GenBank/DDBJ databases">
        <authorList>
            <person name="Lanie J.A."/>
            <person name="Ng W.-L."/>
            <person name="Kazmierczak K.M."/>
            <person name="Andrzejewski T.M."/>
            <person name="Davidsen T.M."/>
            <person name="Wayne K.J."/>
            <person name="Tettelin H."/>
            <person name="Glass J.I."/>
            <person name="Rusch D."/>
            <person name="Podicherti R."/>
            <person name="Tsui H.-C.T."/>
            <person name="Winkler M.E."/>
        </authorList>
    </citation>
    <scope>NUCLEOTIDE SEQUENCE</scope>
</reference>
<dbReference type="InterPro" id="IPR029063">
    <property type="entry name" value="SAM-dependent_MTases_sf"/>
</dbReference>
<keyword evidence="1" id="KW-0489">Methyltransferase</keyword>
<dbReference type="Gene3D" id="3.40.50.150">
    <property type="entry name" value="Vaccinia Virus protein VP39"/>
    <property type="match status" value="1"/>
</dbReference>
<evidence type="ECO:0000256" key="3">
    <source>
        <dbReference type="ARBA" id="ARBA00022691"/>
    </source>
</evidence>
<evidence type="ECO:0000313" key="5">
    <source>
        <dbReference type="EMBL" id="SVC34960.1"/>
    </source>
</evidence>
<dbReference type="InterPro" id="IPR020803">
    <property type="entry name" value="MeTfrase_dom"/>
</dbReference>
<keyword evidence="2" id="KW-0808">Transferase</keyword>
<dbReference type="Pfam" id="PF02353">
    <property type="entry name" value="CMAS"/>
    <property type="match status" value="1"/>
</dbReference>
<dbReference type="SUPFAM" id="SSF53335">
    <property type="entry name" value="S-adenosyl-L-methionine-dependent methyltransferases"/>
    <property type="match status" value="1"/>
</dbReference>
<dbReference type="AlphaFoldDB" id="A0A382LE90"/>
<organism evidence="5">
    <name type="scientific">marine metagenome</name>
    <dbReference type="NCBI Taxonomy" id="408172"/>
    <lineage>
        <taxon>unclassified sequences</taxon>
        <taxon>metagenomes</taxon>
        <taxon>ecological metagenomes</taxon>
    </lineage>
</organism>
<dbReference type="GO" id="GO:0008168">
    <property type="term" value="F:methyltransferase activity"/>
    <property type="evidence" value="ECO:0007669"/>
    <property type="project" value="UniProtKB-KW"/>
</dbReference>
<name>A0A382LE90_9ZZZZ</name>
<dbReference type="EMBL" id="UINC01086469">
    <property type="protein sequence ID" value="SVC34960.1"/>
    <property type="molecule type" value="Genomic_DNA"/>
</dbReference>
<dbReference type="CDD" id="cd02440">
    <property type="entry name" value="AdoMet_MTases"/>
    <property type="match status" value="1"/>
</dbReference>
<keyword evidence="3" id="KW-0949">S-adenosyl-L-methionine</keyword>
<protein>
    <recommendedName>
        <fullName evidence="4">Polyketide synthase-like methyltransferase domain-containing protein</fullName>
    </recommendedName>
</protein>
<evidence type="ECO:0000256" key="1">
    <source>
        <dbReference type="ARBA" id="ARBA00022603"/>
    </source>
</evidence>
<proteinExistence type="predicted"/>
<evidence type="ECO:0000259" key="4">
    <source>
        <dbReference type="SMART" id="SM00828"/>
    </source>
</evidence>
<feature type="domain" description="Polyketide synthase-like methyltransferase" evidence="4">
    <location>
        <begin position="40"/>
        <end position="277"/>
    </location>
</feature>
<dbReference type="PANTHER" id="PTHR44068:SF11">
    <property type="entry name" value="GERANYL DIPHOSPHATE 2-C-METHYLTRANSFERASE"/>
    <property type="match status" value="1"/>
</dbReference>
<accession>A0A382LE90</accession>
<dbReference type="InterPro" id="IPR050447">
    <property type="entry name" value="Erg6_SMT_methyltransf"/>
</dbReference>
<dbReference type="PANTHER" id="PTHR44068">
    <property type="entry name" value="ZGC:194242"/>
    <property type="match status" value="1"/>
</dbReference>